<comment type="caution">
    <text evidence="1">The sequence shown here is derived from an EMBL/GenBank/DDBJ whole genome shotgun (WGS) entry which is preliminary data.</text>
</comment>
<protein>
    <submittedName>
        <fullName evidence="1">Uncharacterized protein</fullName>
    </submittedName>
</protein>
<dbReference type="Proteomes" id="UP000286931">
    <property type="component" value="Unassembled WGS sequence"/>
</dbReference>
<dbReference type="EMBL" id="BIFH01000061">
    <property type="protein sequence ID" value="GCE02288.1"/>
    <property type="molecule type" value="Genomic_DNA"/>
</dbReference>
<evidence type="ECO:0000313" key="2">
    <source>
        <dbReference type="Proteomes" id="UP000286931"/>
    </source>
</evidence>
<dbReference type="AlphaFoldDB" id="A0A401Z646"/>
<gene>
    <name evidence="1" type="ORF">EHYA_10065</name>
</gene>
<accession>A0A401Z646</accession>
<reference evidence="1 2" key="1">
    <citation type="submission" date="2018-12" db="EMBL/GenBank/DDBJ databases">
        <title>Draft genome sequence of Embleya hyalina NBRC 13850T.</title>
        <authorList>
            <person name="Komaki H."/>
            <person name="Hosoyama A."/>
            <person name="Kimura A."/>
            <person name="Ichikawa N."/>
            <person name="Tamura T."/>
        </authorList>
    </citation>
    <scope>NUCLEOTIDE SEQUENCE [LARGE SCALE GENOMIC DNA]</scope>
    <source>
        <strain evidence="1 2">NBRC 13850</strain>
    </source>
</reference>
<keyword evidence="2" id="KW-1185">Reference proteome</keyword>
<evidence type="ECO:0000313" key="1">
    <source>
        <dbReference type="EMBL" id="GCE02288.1"/>
    </source>
</evidence>
<proteinExistence type="predicted"/>
<sequence length="140" mass="15861">MVNGFDRADQRQLGVVLHEYAEHVLDEVALLRARTRYGDVYVELFRTLAPGMTDAGFRSIDHELPPLGARENRFTRAHEVRLAVLVRAYAEHELDQWTALRTQTTCGPVYIGILNVPAPGRTHEDHRPLDHLLPTPDVGM</sequence>
<organism evidence="1 2">
    <name type="scientific">Embleya hyalina</name>
    <dbReference type="NCBI Taxonomy" id="516124"/>
    <lineage>
        <taxon>Bacteria</taxon>
        <taxon>Bacillati</taxon>
        <taxon>Actinomycetota</taxon>
        <taxon>Actinomycetes</taxon>
        <taxon>Kitasatosporales</taxon>
        <taxon>Streptomycetaceae</taxon>
        <taxon>Embleya</taxon>
    </lineage>
</organism>
<name>A0A401Z646_9ACTN</name>